<keyword evidence="4" id="KW-1185">Reference proteome</keyword>
<feature type="binding site" evidence="2">
    <location>
        <position position="169"/>
    </location>
    <ligand>
        <name>ATP</name>
        <dbReference type="ChEBI" id="CHEBI:30616"/>
    </ligand>
</feature>
<feature type="binding site" evidence="2">
    <location>
        <position position="194"/>
    </location>
    <ligand>
        <name>ATP</name>
        <dbReference type="ChEBI" id="CHEBI:30616"/>
    </ligand>
</feature>
<keyword evidence="1 2" id="KW-0819">tRNA processing</keyword>
<comment type="catalytic activity">
    <reaction evidence="2">
        <text>cytidine(34) in elongator tRNA(Met) + acetate + ATP = N(4)-acetylcytidine(34) in elongator tRNA(Met) + AMP + diphosphate</text>
        <dbReference type="Rhea" id="RHEA:58144"/>
        <dbReference type="Rhea" id="RHEA-COMP:10693"/>
        <dbReference type="Rhea" id="RHEA-COMP:10694"/>
        <dbReference type="ChEBI" id="CHEBI:30089"/>
        <dbReference type="ChEBI" id="CHEBI:30616"/>
        <dbReference type="ChEBI" id="CHEBI:33019"/>
        <dbReference type="ChEBI" id="CHEBI:74900"/>
        <dbReference type="ChEBI" id="CHEBI:82748"/>
        <dbReference type="ChEBI" id="CHEBI:456215"/>
    </reaction>
</comment>
<gene>
    <name evidence="2" type="primary">tmcAL</name>
    <name evidence="3" type="ORF">SAMN02746066_00180</name>
</gene>
<dbReference type="PANTHER" id="PTHR37825">
    <property type="entry name" value="TRNA(MET) CYTIDINE ACETATE LIGASE"/>
    <property type="match status" value="1"/>
</dbReference>
<name>A0A1M7ETW5_9FIRM</name>
<dbReference type="SUPFAM" id="SSF52374">
    <property type="entry name" value="Nucleotidylyl transferase"/>
    <property type="match status" value="1"/>
</dbReference>
<comment type="subcellular location">
    <subcellularLocation>
        <location evidence="2">Cytoplasm</location>
    </subcellularLocation>
</comment>
<dbReference type="Gene3D" id="3.40.50.620">
    <property type="entry name" value="HUPs"/>
    <property type="match status" value="1"/>
</dbReference>
<evidence type="ECO:0000313" key="4">
    <source>
        <dbReference type="Proteomes" id="UP000184038"/>
    </source>
</evidence>
<dbReference type="GO" id="GO:0005524">
    <property type="term" value="F:ATP binding"/>
    <property type="evidence" value="ECO:0007669"/>
    <property type="project" value="UniProtKB-KW"/>
</dbReference>
<keyword evidence="2" id="KW-0694">RNA-binding</keyword>
<dbReference type="GO" id="GO:0016879">
    <property type="term" value="F:ligase activity, forming carbon-nitrogen bonds"/>
    <property type="evidence" value="ECO:0007669"/>
    <property type="project" value="UniProtKB-UniRule"/>
</dbReference>
<accession>A0A1M7ETW5</accession>
<feature type="binding site" evidence="2">
    <location>
        <position position="102"/>
    </location>
    <ligand>
        <name>ATP</name>
        <dbReference type="ChEBI" id="CHEBI:30616"/>
    </ligand>
</feature>
<dbReference type="AlphaFoldDB" id="A0A1M7ETW5"/>
<dbReference type="STRING" id="1120996.SAMN02746066_00180"/>
<dbReference type="RefSeq" id="WP_073281797.1">
    <property type="nucleotide sequence ID" value="NZ_FRCP01000005.1"/>
</dbReference>
<dbReference type="HAMAP" id="MF_01539">
    <property type="entry name" value="TmcAL"/>
    <property type="match status" value="1"/>
</dbReference>
<dbReference type="EC" id="6.3.4.-" evidence="2"/>
<dbReference type="InterPro" id="IPR008513">
    <property type="entry name" value="tRNA(Met)_cyd_acetate_ligase"/>
</dbReference>
<dbReference type="GO" id="GO:0005737">
    <property type="term" value="C:cytoplasm"/>
    <property type="evidence" value="ECO:0007669"/>
    <property type="project" value="UniProtKB-SubCell"/>
</dbReference>
<dbReference type="OrthoDB" id="9769796at2"/>
<dbReference type="InterPro" id="IPR014729">
    <property type="entry name" value="Rossmann-like_a/b/a_fold"/>
</dbReference>
<proteinExistence type="inferred from homology"/>
<keyword evidence="2" id="KW-0547">Nucleotide-binding</keyword>
<dbReference type="GO" id="GO:0000049">
    <property type="term" value="F:tRNA binding"/>
    <property type="evidence" value="ECO:0007669"/>
    <property type="project" value="UniProtKB-KW"/>
</dbReference>
<organism evidence="3 4">
    <name type="scientific">Anaerosporobacter mobilis DSM 15930</name>
    <dbReference type="NCBI Taxonomy" id="1120996"/>
    <lineage>
        <taxon>Bacteria</taxon>
        <taxon>Bacillati</taxon>
        <taxon>Bacillota</taxon>
        <taxon>Clostridia</taxon>
        <taxon>Lachnospirales</taxon>
        <taxon>Lachnospiraceae</taxon>
        <taxon>Anaerosporobacter</taxon>
    </lineage>
</organism>
<comment type="similarity">
    <text evidence="2">Belongs to the TmcAL family.</text>
</comment>
<keyword evidence="2" id="KW-0963">Cytoplasm</keyword>
<dbReference type="GO" id="GO:0006400">
    <property type="term" value="P:tRNA modification"/>
    <property type="evidence" value="ECO:0007669"/>
    <property type="project" value="UniProtKB-UniRule"/>
</dbReference>
<sequence>MEIVGLITEYNPFHNGHAYHIQKAKEITNADYVIVIMSGNYVQRGTPAIIDKYSRTSMALTNGADIVIELPVIYATASAETFAAGAVRILHDLGIVTSICFGSECGDLTLLSSIARALCIESEDFKDSIQEYLRQGVSYPIARKQALLNTSALSGYTTQQIEQVIESSNNILGIEYLKALYRLSSDIVPYTILREGSGYNDLTLDTTFSSASALRKCLQTPTDYEALKRHMPATACDILKSAIDKTAPIFEDDFSDVLLYQLYTSSNERLSEYLDMNEDLANRLLELTLKHHKFSDLAESLKSKQYTLTRMNRSLLHILLQITTSESKEVNPITTSMYARLLGFRKEASSLLKLVRLHGEIPIITKVADAEKLLDNTQYKLFKKDLFVTHLYNQIVATKFNTTLPNEYKKGPIRV</sequence>
<keyword evidence="2" id="KW-0436">Ligase</keyword>
<evidence type="ECO:0000256" key="1">
    <source>
        <dbReference type="ARBA" id="ARBA00022694"/>
    </source>
</evidence>
<comment type="caution">
    <text evidence="2">Lacks conserved residue(s) required for the propagation of feature annotation.</text>
</comment>
<evidence type="ECO:0000313" key="3">
    <source>
        <dbReference type="EMBL" id="SHL95028.1"/>
    </source>
</evidence>
<dbReference type="Proteomes" id="UP000184038">
    <property type="component" value="Unassembled WGS sequence"/>
</dbReference>
<dbReference type="PANTHER" id="PTHR37825:SF1">
    <property type="entry name" value="TRNA(MET) CYTIDINE ACETATE LIGASE"/>
    <property type="match status" value="1"/>
</dbReference>
<reference evidence="3 4" key="1">
    <citation type="submission" date="2016-11" db="EMBL/GenBank/DDBJ databases">
        <authorList>
            <person name="Jaros S."/>
            <person name="Januszkiewicz K."/>
            <person name="Wedrychowicz H."/>
        </authorList>
    </citation>
    <scope>NUCLEOTIDE SEQUENCE [LARGE SCALE GENOMIC DNA]</scope>
    <source>
        <strain evidence="3 4">DSM 15930</strain>
    </source>
</reference>
<dbReference type="NCBIfam" id="NF010191">
    <property type="entry name" value="PRK13670.1"/>
    <property type="match status" value="1"/>
</dbReference>
<evidence type="ECO:0000256" key="2">
    <source>
        <dbReference type="HAMAP-Rule" id="MF_01539"/>
    </source>
</evidence>
<dbReference type="EMBL" id="FRCP01000005">
    <property type="protein sequence ID" value="SHL95028.1"/>
    <property type="molecule type" value="Genomic_DNA"/>
</dbReference>
<dbReference type="GO" id="GO:0016740">
    <property type="term" value="F:transferase activity"/>
    <property type="evidence" value="ECO:0007669"/>
    <property type="project" value="UniProtKB-KW"/>
</dbReference>
<keyword evidence="2" id="KW-0820">tRNA-binding</keyword>
<protein>
    <recommendedName>
        <fullName evidence="2">tRNA(Met) cytidine acetate ligase</fullName>
        <ecNumber evidence="2">6.3.4.-</ecNumber>
    </recommendedName>
</protein>
<feature type="binding site" evidence="2">
    <location>
        <begin position="7"/>
        <end position="20"/>
    </location>
    <ligand>
        <name>ATP</name>
        <dbReference type="ChEBI" id="CHEBI:30616"/>
    </ligand>
</feature>
<dbReference type="Pfam" id="PF05636">
    <property type="entry name" value="HIGH_NTase1"/>
    <property type="match status" value="1"/>
</dbReference>
<comment type="function">
    <text evidence="2">Catalyzes the formation of N(4)-acetylcytidine (ac(4)C) at the wobble position of elongator tRNA(Met), using acetate and ATP as substrates. First activates an acetate ion to form acetyladenylate (Ac-AMP) and then transfers the acetyl group to tRNA to form ac(4)C34.</text>
</comment>
<keyword evidence="3" id="KW-0808">Transferase</keyword>
<keyword evidence="2" id="KW-0067">ATP-binding</keyword>